<proteinExistence type="predicted"/>
<sequence length="52" mass="5937">MRRTLFIIIILAIASVKDTKYSFNELLTNDNELSPIETKKADARPKDTSKLI</sequence>
<keyword evidence="3" id="KW-1185">Reference proteome</keyword>
<protein>
    <submittedName>
        <fullName evidence="2">Uncharacterized protein</fullName>
    </submittedName>
</protein>
<feature type="signal peptide" evidence="1">
    <location>
        <begin position="1"/>
        <end position="19"/>
    </location>
</feature>
<feature type="non-terminal residue" evidence="2">
    <location>
        <position position="52"/>
    </location>
</feature>
<dbReference type="AlphaFoldDB" id="A0A3M7PD08"/>
<evidence type="ECO:0000256" key="1">
    <source>
        <dbReference type="SAM" id="SignalP"/>
    </source>
</evidence>
<dbReference type="EMBL" id="REGN01011771">
    <property type="protein sequence ID" value="RMZ96928.1"/>
    <property type="molecule type" value="Genomic_DNA"/>
</dbReference>
<dbReference type="Proteomes" id="UP000276133">
    <property type="component" value="Unassembled WGS sequence"/>
</dbReference>
<gene>
    <name evidence="2" type="ORF">BpHYR1_021955</name>
</gene>
<feature type="chain" id="PRO_5018050573" evidence="1">
    <location>
        <begin position="20"/>
        <end position="52"/>
    </location>
</feature>
<evidence type="ECO:0000313" key="2">
    <source>
        <dbReference type="EMBL" id="RMZ96928.1"/>
    </source>
</evidence>
<accession>A0A3M7PD08</accession>
<evidence type="ECO:0000313" key="3">
    <source>
        <dbReference type="Proteomes" id="UP000276133"/>
    </source>
</evidence>
<organism evidence="2 3">
    <name type="scientific">Brachionus plicatilis</name>
    <name type="common">Marine rotifer</name>
    <name type="synonym">Brachionus muelleri</name>
    <dbReference type="NCBI Taxonomy" id="10195"/>
    <lineage>
        <taxon>Eukaryota</taxon>
        <taxon>Metazoa</taxon>
        <taxon>Spiralia</taxon>
        <taxon>Gnathifera</taxon>
        <taxon>Rotifera</taxon>
        <taxon>Eurotatoria</taxon>
        <taxon>Monogononta</taxon>
        <taxon>Pseudotrocha</taxon>
        <taxon>Ploima</taxon>
        <taxon>Brachionidae</taxon>
        <taxon>Brachionus</taxon>
    </lineage>
</organism>
<name>A0A3M7PD08_BRAPC</name>
<comment type="caution">
    <text evidence="2">The sequence shown here is derived from an EMBL/GenBank/DDBJ whole genome shotgun (WGS) entry which is preliminary data.</text>
</comment>
<reference evidence="2 3" key="1">
    <citation type="journal article" date="2018" name="Sci. Rep.">
        <title>Genomic signatures of local adaptation to the degree of environmental predictability in rotifers.</title>
        <authorList>
            <person name="Franch-Gras L."/>
            <person name="Hahn C."/>
            <person name="Garcia-Roger E.M."/>
            <person name="Carmona M.J."/>
            <person name="Serra M."/>
            <person name="Gomez A."/>
        </authorList>
    </citation>
    <scope>NUCLEOTIDE SEQUENCE [LARGE SCALE GENOMIC DNA]</scope>
    <source>
        <strain evidence="2">HYR1</strain>
    </source>
</reference>
<keyword evidence="1" id="KW-0732">Signal</keyword>